<comment type="caution">
    <text evidence="2">The sequence shown here is derived from an EMBL/GenBank/DDBJ whole genome shotgun (WGS) entry which is preliminary data.</text>
</comment>
<proteinExistence type="predicted"/>
<reference evidence="2" key="1">
    <citation type="submission" date="2023-03" db="EMBL/GenBank/DDBJ databases">
        <title>Massive genome expansion in bonnet fungi (Mycena s.s.) driven by repeated elements and novel gene families across ecological guilds.</title>
        <authorList>
            <consortium name="Lawrence Berkeley National Laboratory"/>
            <person name="Harder C.B."/>
            <person name="Miyauchi S."/>
            <person name="Viragh M."/>
            <person name="Kuo A."/>
            <person name="Thoen E."/>
            <person name="Andreopoulos B."/>
            <person name="Lu D."/>
            <person name="Skrede I."/>
            <person name="Drula E."/>
            <person name="Henrissat B."/>
            <person name="Morin E."/>
            <person name="Kohler A."/>
            <person name="Barry K."/>
            <person name="LaButti K."/>
            <person name="Morin E."/>
            <person name="Salamov A."/>
            <person name="Lipzen A."/>
            <person name="Mereny Z."/>
            <person name="Hegedus B."/>
            <person name="Baldrian P."/>
            <person name="Stursova M."/>
            <person name="Weitz H."/>
            <person name="Taylor A."/>
            <person name="Grigoriev I.V."/>
            <person name="Nagy L.G."/>
            <person name="Martin F."/>
            <person name="Kauserud H."/>
        </authorList>
    </citation>
    <scope>NUCLEOTIDE SEQUENCE</scope>
    <source>
        <strain evidence="2">CBHHK002</strain>
    </source>
</reference>
<accession>A0AAD6ZMR5</accession>
<organism evidence="2 3">
    <name type="scientific">Mycena albidolilacea</name>
    <dbReference type="NCBI Taxonomy" id="1033008"/>
    <lineage>
        <taxon>Eukaryota</taxon>
        <taxon>Fungi</taxon>
        <taxon>Dikarya</taxon>
        <taxon>Basidiomycota</taxon>
        <taxon>Agaricomycotina</taxon>
        <taxon>Agaricomycetes</taxon>
        <taxon>Agaricomycetidae</taxon>
        <taxon>Agaricales</taxon>
        <taxon>Marasmiineae</taxon>
        <taxon>Mycenaceae</taxon>
        <taxon>Mycena</taxon>
    </lineage>
</organism>
<gene>
    <name evidence="2" type="ORF">DFH08DRAFT_815497</name>
</gene>
<keyword evidence="3" id="KW-1185">Reference proteome</keyword>
<dbReference type="EMBL" id="JARIHO010000038">
    <property type="protein sequence ID" value="KAJ7328722.1"/>
    <property type="molecule type" value="Genomic_DNA"/>
</dbReference>
<name>A0AAD6ZMR5_9AGAR</name>
<protein>
    <submittedName>
        <fullName evidence="2">Uncharacterized protein</fullName>
    </submittedName>
</protein>
<evidence type="ECO:0000256" key="1">
    <source>
        <dbReference type="SAM" id="MobiDB-lite"/>
    </source>
</evidence>
<feature type="region of interest" description="Disordered" evidence="1">
    <location>
        <begin position="295"/>
        <end position="317"/>
    </location>
</feature>
<dbReference type="Proteomes" id="UP001218218">
    <property type="component" value="Unassembled WGS sequence"/>
</dbReference>
<evidence type="ECO:0000313" key="2">
    <source>
        <dbReference type="EMBL" id="KAJ7328722.1"/>
    </source>
</evidence>
<sequence>MNILKGLDCTATMVENIALALYGVCVSWPYMAMVRNTKQNPINLLSLTDLHRKIPEFCSHIAANPKILLDPTAPIEELTIDGKPFLDNFLINTIWQLALKMSNLLLTISAMFSGAADRWVHFTPEFHVDGTFDRLTLEQRAILFILSTNDCNEGLLGSYRVHMCYHSNSTPQSFSNQTRAEQNNTKAFIKKVCNAAVQKFVMREVRKDGKSGAWAKFRKAWAALQREKAEKGLEQWEKVVKKKKKHQLRLATMPLELEISAINAMTSAWLKDQLQDMTTVTVRRQLVLEAQERELACRPQDSGSTHLSLDPPSTDDSHEMVVEEYGFSLEDDADCVDVSD</sequence>
<evidence type="ECO:0000313" key="3">
    <source>
        <dbReference type="Proteomes" id="UP001218218"/>
    </source>
</evidence>
<dbReference type="AlphaFoldDB" id="A0AAD6ZMR5"/>